<comment type="caution">
    <text evidence="1">The sequence shown here is derived from an EMBL/GenBank/DDBJ whole genome shotgun (WGS) entry which is preliminary data.</text>
</comment>
<protein>
    <submittedName>
        <fullName evidence="1">TonB-dependent receptor</fullName>
    </submittedName>
</protein>
<name>A0ABV2BNX9_9GAMM</name>
<keyword evidence="1" id="KW-0675">Receptor</keyword>
<sequence length="561" mass="61339">MTGESDGETTDFAITWGNNFADDKGNVTVHLSYSEEKEIPMTARSYAVRDPSFLPNPVNTGPDDGIADANGNPVCRSGNIACVPYNPINNLASPEALSYASVVLIRTDEIKQTVASFSFNGDLFEMPAGMVAFAAGLEYRDEKSKSTPDPLTQAIDPDGVGSGLVGSTTGASRSENSFVLPTRGDYKVKEVFFESIFPLLIDQGIESLDFEVAARYSDYNTTGGDSTYKSALNLTINEMIRTRVTYSLAVRAPNVQELFSPQQIQGRFVTVPCDANNLNSGPNPANRQSNCAALGIADDFQSEAAFGSRNVITQGNLELIPEEATTLTAGFVFTPFDALSVAVDYWDIEIEDAITSFDSTDILNNCVDSSSLNAEFCGLIARDNSGQINSIAVKSINAAKFNANGVDLDVFYRHGLDNSTLNFSFQGTYLDERKFQQNSENPEDINSQAGQVATPHFRALINSVYSIDNISTAWTINYIGESTFNKVAQPEQYPDWFNNKVKAYTYHSLNFSYEYNDDYRFYLGIDNVLDKEPPNLPGLNAGGLLYDGIGRKYYAGVRISL</sequence>
<dbReference type="InterPro" id="IPR000531">
    <property type="entry name" value="Beta-barrel_TonB"/>
</dbReference>
<dbReference type="PANTHER" id="PTHR47234:SF2">
    <property type="entry name" value="TONB-DEPENDENT RECEPTOR"/>
    <property type="match status" value="1"/>
</dbReference>
<reference evidence="1 2" key="1">
    <citation type="submission" date="2024-06" db="EMBL/GenBank/DDBJ databases">
        <authorList>
            <person name="Li F."/>
        </authorList>
    </citation>
    <scope>NUCLEOTIDE SEQUENCE [LARGE SCALE GENOMIC DNA]</scope>
    <source>
        <strain evidence="1 2">GXAS 311</strain>
    </source>
</reference>
<evidence type="ECO:0000313" key="2">
    <source>
        <dbReference type="Proteomes" id="UP001548189"/>
    </source>
</evidence>
<dbReference type="PANTHER" id="PTHR47234">
    <property type="match status" value="1"/>
</dbReference>
<dbReference type="InterPro" id="IPR036942">
    <property type="entry name" value="Beta-barrel_TonB_sf"/>
</dbReference>
<proteinExistence type="predicted"/>
<dbReference type="EMBL" id="JBEVCJ010000001">
    <property type="protein sequence ID" value="MET1253571.1"/>
    <property type="molecule type" value="Genomic_DNA"/>
</dbReference>
<accession>A0ABV2BNX9</accession>
<dbReference type="Proteomes" id="UP001548189">
    <property type="component" value="Unassembled WGS sequence"/>
</dbReference>
<evidence type="ECO:0000313" key="1">
    <source>
        <dbReference type="EMBL" id="MET1253571.1"/>
    </source>
</evidence>
<dbReference type="SUPFAM" id="SSF56935">
    <property type="entry name" value="Porins"/>
    <property type="match status" value="1"/>
</dbReference>
<dbReference type="Pfam" id="PF00593">
    <property type="entry name" value="TonB_dep_Rec_b-barrel"/>
    <property type="match status" value="1"/>
</dbReference>
<dbReference type="Gene3D" id="2.40.170.20">
    <property type="entry name" value="TonB-dependent receptor, beta-barrel domain"/>
    <property type="match status" value="1"/>
</dbReference>
<keyword evidence="2" id="KW-1185">Reference proteome</keyword>
<organism evidence="1 2">
    <name type="scientific">Aliikangiella maris</name>
    <dbReference type="NCBI Taxonomy" id="3162458"/>
    <lineage>
        <taxon>Bacteria</taxon>
        <taxon>Pseudomonadati</taxon>
        <taxon>Pseudomonadota</taxon>
        <taxon>Gammaproteobacteria</taxon>
        <taxon>Oceanospirillales</taxon>
        <taxon>Pleioneaceae</taxon>
        <taxon>Aliikangiella</taxon>
    </lineage>
</organism>
<gene>
    <name evidence="1" type="ORF">ABVT43_00375</name>
</gene>